<reference evidence="3 4" key="1">
    <citation type="submission" date="2015-09" db="EMBL/GenBank/DDBJ databases">
        <title>Draft genome of the parasitic nematode Teladorsagia circumcincta isolate WARC Sus (inbred).</title>
        <authorList>
            <person name="Mitreva M."/>
        </authorList>
    </citation>
    <scope>NUCLEOTIDE SEQUENCE [LARGE SCALE GENOMIC DNA]</scope>
    <source>
        <strain evidence="3 4">S</strain>
    </source>
</reference>
<evidence type="ECO:0000313" key="3">
    <source>
        <dbReference type="EMBL" id="PIO55516.1"/>
    </source>
</evidence>
<dbReference type="OrthoDB" id="5857298at2759"/>
<name>A0A2G9TC29_TELCI</name>
<feature type="chain" id="PRO_5013708495" evidence="1">
    <location>
        <begin position="26"/>
        <end position="193"/>
    </location>
</feature>
<gene>
    <name evidence="3" type="ORF">TELCIR_23096</name>
</gene>
<dbReference type="SUPFAM" id="SSF55797">
    <property type="entry name" value="PR-1-like"/>
    <property type="match status" value="1"/>
</dbReference>
<keyword evidence="1" id="KW-0732">Signal</keyword>
<accession>A0A2G9TC29</accession>
<dbReference type="CDD" id="cd05380">
    <property type="entry name" value="CAP_euk"/>
    <property type="match status" value="1"/>
</dbReference>
<evidence type="ECO:0000256" key="1">
    <source>
        <dbReference type="SAM" id="SignalP"/>
    </source>
</evidence>
<evidence type="ECO:0000259" key="2">
    <source>
        <dbReference type="SMART" id="SM00198"/>
    </source>
</evidence>
<dbReference type="Pfam" id="PF00188">
    <property type="entry name" value="CAP"/>
    <property type="match status" value="1"/>
</dbReference>
<dbReference type="EMBL" id="KZ385658">
    <property type="protein sequence ID" value="PIO55516.1"/>
    <property type="molecule type" value="Genomic_DNA"/>
</dbReference>
<dbReference type="InterPro" id="IPR035940">
    <property type="entry name" value="CAP_sf"/>
</dbReference>
<evidence type="ECO:0000313" key="4">
    <source>
        <dbReference type="Proteomes" id="UP000230423"/>
    </source>
</evidence>
<dbReference type="AlphaFoldDB" id="A0A2G9TC29"/>
<feature type="domain" description="SCP" evidence="2">
    <location>
        <begin position="44"/>
        <end position="193"/>
    </location>
</feature>
<dbReference type="Gene3D" id="3.40.33.10">
    <property type="entry name" value="CAP"/>
    <property type="match status" value="1"/>
</dbReference>
<dbReference type="InterPro" id="IPR014044">
    <property type="entry name" value="CAP_dom"/>
</dbReference>
<organism evidence="3 4">
    <name type="scientific">Teladorsagia circumcincta</name>
    <name type="common">Brown stomach worm</name>
    <name type="synonym">Ostertagia circumcincta</name>
    <dbReference type="NCBI Taxonomy" id="45464"/>
    <lineage>
        <taxon>Eukaryota</taxon>
        <taxon>Metazoa</taxon>
        <taxon>Ecdysozoa</taxon>
        <taxon>Nematoda</taxon>
        <taxon>Chromadorea</taxon>
        <taxon>Rhabditida</taxon>
        <taxon>Rhabditina</taxon>
        <taxon>Rhabditomorpha</taxon>
        <taxon>Strongyloidea</taxon>
        <taxon>Trichostrongylidae</taxon>
        <taxon>Teladorsagia</taxon>
    </lineage>
</organism>
<feature type="signal peptide" evidence="1">
    <location>
        <begin position="1"/>
        <end position="25"/>
    </location>
</feature>
<dbReference type="Proteomes" id="UP000230423">
    <property type="component" value="Unassembled WGS sequence"/>
</dbReference>
<protein>
    <submittedName>
        <fullName evidence="3">SCP-like protein</fullName>
    </submittedName>
</protein>
<keyword evidence="4" id="KW-1185">Reference proteome</keyword>
<dbReference type="SMART" id="SM00198">
    <property type="entry name" value="SCP"/>
    <property type="match status" value="1"/>
</dbReference>
<proteinExistence type="predicted"/>
<sequence>MLAGVSIVIITLLVNLIFNQPKVLATSYAEAGFCSSPSLSQTEKARAAFLNFHNDFRRSIALGLLHFAKTPDKKNTLGPAKNMYEVNWDCDLEQKAQDEISSCALPLESNLTENTLRLRYIKSDEEEVLRDVMWAWMSAPLRYGVGIAPNLFHYRIEALANIANWRNRKIGCSYKSCGFDQQEMLIACVYDAE</sequence>